<dbReference type="STRING" id="763407.A0A167PCN2"/>
<dbReference type="OrthoDB" id="122464at2759"/>
<accession>A0A167PCN2</accession>
<sequence>MDTIMEDSSEKQPKETFYDDIYFDTDQEDESDWQSDPDDPSPGIGLLGMKKAIPKTTTTRPKIPKKQQRKIMTDEDLMYDPDLDDADEEWVAEKIKKAAPKDKTPEQATTDAILTCPMCFNPLCYSCQRHDLYPNQFRAMFVENCKVVKTERYRTKPVDKKRQKKGKNSKDISSSSAAADDDGDDGDDSSFFVVRCETCDTHVAMMDNDEVYHFFNAISN</sequence>
<feature type="region of interest" description="Disordered" evidence="1">
    <location>
        <begin position="156"/>
        <end position="186"/>
    </location>
</feature>
<evidence type="ECO:0000313" key="3">
    <source>
        <dbReference type="Proteomes" id="UP000077315"/>
    </source>
</evidence>
<dbReference type="Proteomes" id="UP000077315">
    <property type="component" value="Unassembled WGS sequence"/>
</dbReference>
<dbReference type="PANTHER" id="PTHR15967">
    <property type="entry name" value="E2F-ASSOCIATED PHOSPHOPROTEIN"/>
    <property type="match status" value="1"/>
</dbReference>
<dbReference type="GO" id="GO:0005634">
    <property type="term" value="C:nucleus"/>
    <property type="evidence" value="ECO:0007669"/>
    <property type="project" value="TreeGrafter"/>
</dbReference>
<dbReference type="PANTHER" id="PTHR15967:SF0">
    <property type="entry name" value="E2F-ASSOCIATED PHOSPHOPROTEIN"/>
    <property type="match status" value="1"/>
</dbReference>
<evidence type="ECO:0000256" key="1">
    <source>
        <dbReference type="SAM" id="MobiDB-lite"/>
    </source>
</evidence>
<feature type="region of interest" description="Disordered" evidence="1">
    <location>
        <begin position="1"/>
        <end position="69"/>
    </location>
</feature>
<dbReference type="InterPro" id="IPR019370">
    <property type="entry name" value="E2F-assoc_phosphoprotein"/>
</dbReference>
<feature type="compositionally biased region" description="Low complexity" evidence="1">
    <location>
        <begin position="50"/>
        <end position="61"/>
    </location>
</feature>
<reference evidence="3" key="1">
    <citation type="submission" date="2015-06" db="EMBL/GenBank/DDBJ databases">
        <title>Expansion of signal transduction pathways in fungi by whole-genome duplication.</title>
        <authorList>
            <consortium name="DOE Joint Genome Institute"/>
            <person name="Corrochano L.M."/>
            <person name="Kuo A."/>
            <person name="Marcet-Houben M."/>
            <person name="Polaino S."/>
            <person name="Salamov A."/>
            <person name="Villalobos J.M."/>
            <person name="Alvarez M.I."/>
            <person name="Avalos J."/>
            <person name="Benito E.P."/>
            <person name="Benoit I."/>
            <person name="Burger G."/>
            <person name="Camino L.P."/>
            <person name="Canovas D."/>
            <person name="Cerda-Olmedo E."/>
            <person name="Cheng J.-F."/>
            <person name="Dominguez A."/>
            <person name="Elias M."/>
            <person name="Eslava A.P."/>
            <person name="Glaser F."/>
            <person name="Grimwood J."/>
            <person name="Gutierrez G."/>
            <person name="Heitman J."/>
            <person name="Henrissat B."/>
            <person name="Iturriaga E.A."/>
            <person name="Lang B.F."/>
            <person name="Lavin J.L."/>
            <person name="Lee S."/>
            <person name="Li W."/>
            <person name="Lindquist E."/>
            <person name="Lopez-Garcia S."/>
            <person name="Luque E.M."/>
            <person name="Marcos A.T."/>
            <person name="Martin J."/>
            <person name="McCluskey K."/>
            <person name="Medina H.R."/>
            <person name="Miralles-Duran A."/>
            <person name="Miyazaki A."/>
            <person name="Munoz-Torres E."/>
            <person name="Oguiza J.A."/>
            <person name="Ohm R."/>
            <person name="Olmedo M."/>
            <person name="Orejas M."/>
            <person name="Ortiz-Castellanos L."/>
            <person name="Pisabarro A.G."/>
            <person name="Rodriguez-Romero J."/>
            <person name="Ruiz-Herrera J."/>
            <person name="Ruiz-Vazquez R."/>
            <person name="Sanz C."/>
            <person name="Schackwitz W."/>
            <person name="Schmutz J."/>
            <person name="Shahriari M."/>
            <person name="Shelest E."/>
            <person name="Silva-Franco F."/>
            <person name="Soanes D."/>
            <person name="Syed K."/>
            <person name="Tagua V.G."/>
            <person name="Talbot N.J."/>
            <person name="Thon M."/>
            <person name="De vries R.P."/>
            <person name="Wiebenga A."/>
            <person name="Yadav J.S."/>
            <person name="Braun E.L."/>
            <person name="Baker S."/>
            <person name="Garre V."/>
            <person name="Horwitz B."/>
            <person name="Torres-Martinez S."/>
            <person name="Idnurm A."/>
            <person name="Herrera-Estrella A."/>
            <person name="Gabaldon T."/>
            <person name="Grigoriev I.V."/>
        </authorList>
    </citation>
    <scope>NUCLEOTIDE SEQUENCE [LARGE SCALE GENOMIC DNA]</scope>
    <source>
        <strain evidence="3">NRRL 1555(-)</strain>
    </source>
</reference>
<proteinExistence type="predicted"/>
<dbReference type="VEuPathDB" id="FungiDB:PHYBLDRAFT_157817"/>
<evidence type="ECO:0008006" key="4">
    <source>
        <dbReference type="Google" id="ProtNLM"/>
    </source>
</evidence>
<dbReference type="EMBL" id="KV440974">
    <property type="protein sequence ID" value="OAD77674.1"/>
    <property type="molecule type" value="Genomic_DNA"/>
</dbReference>
<evidence type="ECO:0000313" key="2">
    <source>
        <dbReference type="EMBL" id="OAD77674.1"/>
    </source>
</evidence>
<gene>
    <name evidence="2" type="ORF">PHYBLDRAFT_157817</name>
</gene>
<dbReference type="RefSeq" id="XP_018295714.1">
    <property type="nucleotide sequence ID" value="XM_018433687.1"/>
</dbReference>
<dbReference type="AlphaFoldDB" id="A0A167PCN2"/>
<protein>
    <recommendedName>
        <fullName evidence="4">E2F-associated phosphoprotein</fullName>
    </recommendedName>
</protein>
<feature type="compositionally biased region" description="Acidic residues" evidence="1">
    <location>
        <begin position="21"/>
        <end position="39"/>
    </location>
</feature>
<dbReference type="GeneID" id="28994593"/>
<name>A0A167PCN2_PHYB8</name>
<feature type="compositionally biased region" description="Basic and acidic residues" evidence="1">
    <location>
        <begin position="8"/>
        <end position="17"/>
    </location>
</feature>
<organism evidence="2 3">
    <name type="scientific">Phycomyces blakesleeanus (strain ATCC 8743b / DSM 1359 / FGSC 10004 / NBRC 33097 / NRRL 1555)</name>
    <dbReference type="NCBI Taxonomy" id="763407"/>
    <lineage>
        <taxon>Eukaryota</taxon>
        <taxon>Fungi</taxon>
        <taxon>Fungi incertae sedis</taxon>
        <taxon>Mucoromycota</taxon>
        <taxon>Mucoromycotina</taxon>
        <taxon>Mucoromycetes</taxon>
        <taxon>Mucorales</taxon>
        <taxon>Phycomycetaceae</taxon>
        <taxon>Phycomyces</taxon>
    </lineage>
</organism>
<dbReference type="Pfam" id="PF10238">
    <property type="entry name" value="Eapp_C"/>
    <property type="match status" value="1"/>
</dbReference>
<dbReference type="InParanoid" id="A0A167PCN2"/>
<keyword evidence="3" id="KW-1185">Reference proteome</keyword>